<reference evidence="2" key="2">
    <citation type="submission" date="2023-06" db="EMBL/GenBank/DDBJ databases">
        <authorList>
            <person name="Ma L."/>
            <person name="Liu K.-W."/>
            <person name="Li Z."/>
            <person name="Hsiao Y.-Y."/>
            <person name="Qi Y."/>
            <person name="Fu T."/>
            <person name="Tang G."/>
            <person name="Zhang D."/>
            <person name="Sun W.-H."/>
            <person name="Liu D.-K."/>
            <person name="Li Y."/>
            <person name="Chen G.-Z."/>
            <person name="Liu X.-D."/>
            <person name="Liao X.-Y."/>
            <person name="Jiang Y.-T."/>
            <person name="Yu X."/>
            <person name="Hao Y."/>
            <person name="Huang J."/>
            <person name="Zhao X.-W."/>
            <person name="Ke S."/>
            <person name="Chen Y.-Y."/>
            <person name="Wu W.-L."/>
            <person name="Hsu J.-L."/>
            <person name="Lin Y.-F."/>
            <person name="Huang M.-D."/>
            <person name="Li C.-Y."/>
            <person name="Huang L."/>
            <person name="Wang Z.-W."/>
            <person name="Zhao X."/>
            <person name="Zhong W.-Y."/>
            <person name="Peng D.-H."/>
            <person name="Ahmad S."/>
            <person name="Lan S."/>
            <person name="Zhang J.-S."/>
            <person name="Tsai W.-C."/>
            <person name="Van De Peer Y."/>
            <person name="Liu Z.-J."/>
        </authorList>
    </citation>
    <scope>NUCLEOTIDE SEQUENCE</scope>
    <source>
        <strain evidence="2">SCP</strain>
        <tissue evidence="2">Leaves</tissue>
    </source>
</reference>
<dbReference type="AlphaFoldDB" id="A0AAV9B2F4"/>
<evidence type="ECO:0000256" key="1">
    <source>
        <dbReference type="SAM" id="MobiDB-lite"/>
    </source>
</evidence>
<keyword evidence="3" id="KW-1185">Reference proteome</keyword>
<dbReference type="Proteomes" id="UP001179952">
    <property type="component" value="Unassembled WGS sequence"/>
</dbReference>
<sequence>MVAGHVDEPTKVMNPQKKKNKNMAQTTDAAISKFKSDQILKNQQHQHVKKVHLARGDPSHENKNKKI</sequence>
<evidence type="ECO:0000313" key="3">
    <source>
        <dbReference type="Proteomes" id="UP001179952"/>
    </source>
</evidence>
<dbReference type="EMBL" id="JAUJYN010000005">
    <property type="protein sequence ID" value="KAK1270202.1"/>
    <property type="molecule type" value="Genomic_DNA"/>
</dbReference>
<evidence type="ECO:0000313" key="2">
    <source>
        <dbReference type="EMBL" id="KAK1270202.1"/>
    </source>
</evidence>
<feature type="compositionally biased region" description="Basic residues" evidence="1">
    <location>
        <begin position="44"/>
        <end position="53"/>
    </location>
</feature>
<feature type="region of interest" description="Disordered" evidence="1">
    <location>
        <begin position="41"/>
        <end position="67"/>
    </location>
</feature>
<proteinExistence type="predicted"/>
<feature type="region of interest" description="Disordered" evidence="1">
    <location>
        <begin position="1"/>
        <end position="26"/>
    </location>
</feature>
<organism evidence="2 3">
    <name type="scientific">Acorus gramineus</name>
    <name type="common">Dwarf sweet flag</name>
    <dbReference type="NCBI Taxonomy" id="55184"/>
    <lineage>
        <taxon>Eukaryota</taxon>
        <taxon>Viridiplantae</taxon>
        <taxon>Streptophyta</taxon>
        <taxon>Embryophyta</taxon>
        <taxon>Tracheophyta</taxon>
        <taxon>Spermatophyta</taxon>
        <taxon>Magnoliopsida</taxon>
        <taxon>Liliopsida</taxon>
        <taxon>Acoraceae</taxon>
        <taxon>Acorus</taxon>
    </lineage>
</organism>
<feature type="compositionally biased region" description="Basic and acidic residues" evidence="1">
    <location>
        <begin position="54"/>
        <end position="67"/>
    </location>
</feature>
<gene>
    <name evidence="2" type="ORF">QJS04_geneDACA007669</name>
</gene>
<protein>
    <submittedName>
        <fullName evidence="2">Uncharacterized protein</fullName>
    </submittedName>
</protein>
<reference evidence="2" key="1">
    <citation type="journal article" date="2023" name="Nat. Commun.">
        <title>Diploid and tetraploid genomes of Acorus and the evolution of monocots.</title>
        <authorList>
            <person name="Ma L."/>
            <person name="Liu K.W."/>
            <person name="Li Z."/>
            <person name="Hsiao Y.Y."/>
            <person name="Qi Y."/>
            <person name="Fu T."/>
            <person name="Tang G.D."/>
            <person name="Zhang D."/>
            <person name="Sun W.H."/>
            <person name="Liu D.K."/>
            <person name="Li Y."/>
            <person name="Chen G.Z."/>
            <person name="Liu X.D."/>
            <person name="Liao X.Y."/>
            <person name="Jiang Y.T."/>
            <person name="Yu X."/>
            <person name="Hao Y."/>
            <person name="Huang J."/>
            <person name="Zhao X.W."/>
            <person name="Ke S."/>
            <person name="Chen Y.Y."/>
            <person name="Wu W.L."/>
            <person name="Hsu J.L."/>
            <person name="Lin Y.F."/>
            <person name="Huang M.D."/>
            <person name="Li C.Y."/>
            <person name="Huang L."/>
            <person name="Wang Z.W."/>
            <person name="Zhao X."/>
            <person name="Zhong W.Y."/>
            <person name="Peng D.H."/>
            <person name="Ahmad S."/>
            <person name="Lan S."/>
            <person name="Zhang J.S."/>
            <person name="Tsai W.C."/>
            <person name="Van de Peer Y."/>
            <person name="Liu Z.J."/>
        </authorList>
    </citation>
    <scope>NUCLEOTIDE SEQUENCE</scope>
    <source>
        <strain evidence="2">SCP</strain>
    </source>
</reference>
<accession>A0AAV9B2F4</accession>
<feature type="compositionally biased region" description="Basic and acidic residues" evidence="1">
    <location>
        <begin position="1"/>
        <end position="10"/>
    </location>
</feature>
<name>A0AAV9B2F4_ACOGR</name>
<comment type="caution">
    <text evidence="2">The sequence shown here is derived from an EMBL/GenBank/DDBJ whole genome shotgun (WGS) entry which is preliminary data.</text>
</comment>